<feature type="non-terminal residue" evidence="1">
    <location>
        <position position="169"/>
    </location>
</feature>
<evidence type="ECO:0000313" key="1">
    <source>
        <dbReference type="EMBL" id="GFD17007.1"/>
    </source>
</evidence>
<name>A0A699U3V7_TANCI</name>
<reference evidence="1" key="1">
    <citation type="journal article" date="2019" name="Sci. Rep.">
        <title>Draft genome of Tanacetum cinerariifolium, the natural source of mosquito coil.</title>
        <authorList>
            <person name="Yamashiro T."/>
            <person name="Shiraishi A."/>
            <person name="Satake H."/>
            <person name="Nakayama K."/>
        </authorList>
    </citation>
    <scope>NUCLEOTIDE SEQUENCE</scope>
</reference>
<feature type="non-terminal residue" evidence="1">
    <location>
        <position position="1"/>
    </location>
</feature>
<organism evidence="1">
    <name type="scientific">Tanacetum cinerariifolium</name>
    <name type="common">Dalmatian daisy</name>
    <name type="synonym">Chrysanthemum cinerariifolium</name>
    <dbReference type="NCBI Taxonomy" id="118510"/>
    <lineage>
        <taxon>Eukaryota</taxon>
        <taxon>Viridiplantae</taxon>
        <taxon>Streptophyta</taxon>
        <taxon>Embryophyta</taxon>
        <taxon>Tracheophyta</taxon>
        <taxon>Spermatophyta</taxon>
        <taxon>Magnoliopsida</taxon>
        <taxon>eudicotyledons</taxon>
        <taxon>Gunneridae</taxon>
        <taxon>Pentapetalae</taxon>
        <taxon>asterids</taxon>
        <taxon>campanulids</taxon>
        <taxon>Asterales</taxon>
        <taxon>Asteraceae</taxon>
        <taxon>Asteroideae</taxon>
        <taxon>Anthemideae</taxon>
        <taxon>Anthemidinae</taxon>
        <taxon>Tanacetum</taxon>
    </lineage>
</organism>
<protein>
    <recommendedName>
        <fullName evidence="2">JmjC domain-containing protein</fullName>
    </recommendedName>
</protein>
<proteinExistence type="predicted"/>
<dbReference type="AlphaFoldDB" id="A0A699U3V7"/>
<sequence>ALANAAVMVDSNIPHGGASNTPAASTRVPVVVPTGALTVPTGASSIPTGSPSVLGDVPLTVAPAGVSNKGKSPMMEEDIPVKERKFKQRAELQRRRQQEVLDLAMYYTEADWIHIMAQVEANVSLSKILLGDDITKDNFPARMTALIKRKKQALVEKLVKERRNRPMTQ</sequence>
<gene>
    <name evidence="1" type="ORF">Tci_888976</name>
</gene>
<accession>A0A699U3V7</accession>
<dbReference type="EMBL" id="BKCJ011297136">
    <property type="protein sequence ID" value="GFD17007.1"/>
    <property type="molecule type" value="Genomic_DNA"/>
</dbReference>
<evidence type="ECO:0008006" key="2">
    <source>
        <dbReference type="Google" id="ProtNLM"/>
    </source>
</evidence>
<comment type="caution">
    <text evidence="1">The sequence shown here is derived from an EMBL/GenBank/DDBJ whole genome shotgun (WGS) entry which is preliminary data.</text>
</comment>